<evidence type="ECO:0000256" key="1">
    <source>
        <dbReference type="SAM" id="MobiDB-lite"/>
    </source>
</evidence>
<evidence type="ECO:0000313" key="3">
    <source>
        <dbReference type="EMBL" id="PTM53391.1"/>
    </source>
</evidence>
<dbReference type="RefSeq" id="WP_146167346.1">
    <property type="nucleotide sequence ID" value="NZ_PZZL01000006.1"/>
</dbReference>
<dbReference type="EMBL" id="PZZL01000006">
    <property type="protein sequence ID" value="PTM53391.1"/>
    <property type="molecule type" value="Genomic_DNA"/>
</dbReference>
<comment type="caution">
    <text evidence="3">The sequence shown here is derived from an EMBL/GenBank/DDBJ whole genome shotgun (WGS) entry which is preliminary data.</text>
</comment>
<name>A0A2T4Z0W9_9HYPH</name>
<accession>A0A2T4Z0W9</accession>
<dbReference type="Pfam" id="PF11064">
    <property type="entry name" value="DUF2865"/>
    <property type="match status" value="1"/>
</dbReference>
<dbReference type="Proteomes" id="UP000241808">
    <property type="component" value="Unassembled WGS sequence"/>
</dbReference>
<keyword evidence="2" id="KW-0732">Signal</keyword>
<dbReference type="AlphaFoldDB" id="A0A2T4Z0W9"/>
<proteinExistence type="predicted"/>
<dbReference type="OrthoDB" id="7850882at2"/>
<feature type="compositionally biased region" description="Basic and acidic residues" evidence="1">
    <location>
        <begin position="71"/>
        <end position="98"/>
    </location>
</feature>
<evidence type="ECO:0000313" key="4">
    <source>
        <dbReference type="Proteomes" id="UP000241808"/>
    </source>
</evidence>
<protein>
    <submittedName>
        <fullName evidence="3">Uncharacterized protein DUF2865</fullName>
    </submittedName>
</protein>
<sequence>MIASVSARAAQALLILALGGLLAGAGTAAAQDSDEFYRIARGENGRRPVAAAPSGGGFNLFGLFGGGRRREAPEITVRPRDERDQRPRDNAEQARSDSGENVGGPRAYCVRTCDGFFFPMGPATAGSARDAQQASCNAMCPGAETVLYSVARQGTIEDATNARGQPYTALRTAFRFRQSIDRTCSCQSMATSGLARLPVTHDPTLRPGDVVVTDDGARVFRGGSRFPYRAQDFVAARAYGRLPADLRRRVDEIEAGLAASGSGRLPARSADAGTVSPPSPISIPVTAASASPVRVIDISQSRSAALP</sequence>
<dbReference type="InterPro" id="IPR021293">
    <property type="entry name" value="DUF2865"/>
</dbReference>
<reference evidence="3 4" key="1">
    <citation type="submission" date="2018-04" db="EMBL/GenBank/DDBJ databases">
        <title>Genomic Encyclopedia of Archaeal and Bacterial Type Strains, Phase II (KMG-II): from individual species to whole genera.</title>
        <authorList>
            <person name="Goeker M."/>
        </authorList>
    </citation>
    <scope>NUCLEOTIDE SEQUENCE [LARGE SCALE GENOMIC DNA]</scope>
    <source>
        <strain evidence="3 4">DSM 25521</strain>
    </source>
</reference>
<evidence type="ECO:0000256" key="2">
    <source>
        <dbReference type="SAM" id="SignalP"/>
    </source>
</evidence>
<feature type="region of interest" description="Disordered" evidence="1">
    <location>
        <begin position="71"/>
        <end position="101"/>
    </location>
</feature>
<feature type="chain" id="PRO_5015511665" evidence="2">
    <location>
        <begin position="31"/>
        <end position="307"/>
    </location>
</feature>
<gene>
    <name evidence="3" type="ORF">C8P69_10644</name>
</gene>
<feature type="signal peptide" evidence="2">
    <location>
        <begin position="1"/>
        <end position="30"/>
    </location>
</feature>
<keyword evidence="4" id="KW-1185">Reference proteome</keyword>
<organism evidence="3 4">
    <name type="scientific">Phreatobacter oligotrophus</name>
    <dbReference type="NCBI Taxonomy" id="1122261"/>
    <lineage>
        <taxon>Bacteria</taxon>
        <taxon>Pseudomonadati</taxon>
        <taxon>Pseudomonadota</taxon>
        <taxon>Alphaproteobacteria</taxon>
        <taxon>Hyphomicrobiales</taxon>
        <taxon>Phreatobacteraceae</taxon>
        <taxon>Phreatobacter</taxon>
    </lineage>
</organism>